<dbReference type="InterPro" id="IPR001789">
    <property type="entry name" value="Sig_transdc_resp-reg_receiver"/>
</dbReference>
<reference evidence="6" key="2">
    <citation type="journal article" date="2017" name="J. Anim. Genet.">
        <title>Multiple reference genome sequences of hot pepper reveal the massive evolution of plant disease resistance genes by retroduplication.</title>
        <authorList>
            <person name="Kim S."/>
            <person name="Park J."/>
            <person name="Yeom S.-I."/>
            <person name="Kim Y.-M."/>
            <person name="Seo E."/>
            <person name="Kim K.-T."/>
            <person name="Kim M.-S."/>
            <person name="Lee J.M."/>
            <person name="Cheong K."/>
            <person name="Shin H.-S."/>
            <person name="Kim S.-B."/>
            <person name="Han K."/>
            <person name="Lee J."/>
            <person name="Park M."/>
            <person name="Lee H.-A."/>
            <person name="Lee H.-Y."/>
            <person name="Lee Y."/>
            <person name="Oh S."/>
            <person name="Lee J.H."/>
            <person name="Choi E."/>
            <person name="Choi E."/>
            <person name="Lee S.E."/>
            <person name="Jeon J."/>
            <person name="Kim H."/>
            <person name="Choi G."/>
            <person name="Song H."/>
            <person name="Lee J."/>
            <person name="Lee S.-C."/>
            <person name="Kwon J.-K."/>
            <person name="Lee H.-Y."/>
            <person name="Koo N."/>
            <person name="Hong Y."/>
            <person name="Kim R.W."/>
            <person name="Kang W.-H."/>
            <person name="Huh J.H."/>
            <person name="Kang B.-C."/>
            <person name="Yang T.-J."/>
            <person name="Lee Y.-H."/>
            <person name="Bennetzen J.L."/>
            <person name="Choi D."/>
        </authorList>
    </citation>
    <scope>NUCLEOTIDE SEQUENCE [LARGE SCALE GENOMIC DNA]</scope>
    <source>
        <strain evidence="6">cv. PBC81</strain>
    </source>
</reference>
<dbReference type="InterPro" id="IPR035979">
    <property type="entry name" value="RBD_domain_sf"/>
</dbReference>
<dbReference type="Pfam" id="PF00072">
    <property type="entry name" value="Response_reg"/>
    <property type="match status" value="1"/>
</dbReference>
<feature type="domain" description="RRM" evidence="3">
    <location>
        <begin position="187"/>
        <end position="270"/>
    </location>
</feature>
<name>A0A2G2XAR1_CAPBA</name>
<feature type="domain" description="Response regulatory" evidence="4">
    <location>
        <begin position="5"/>
        <end position="138"/>
    </location>
</feature>
<protein>
    <submittedName>
        <fullName evidence="5">Two-component response regulator ARR9</fullName>
    </submittedName>
</protein>
<evidence type="ECO:0000256" key="1">
    <source>
        <dbReference type="PROSITE-ProRule" id="PRU00169"/>
    </source>
</evidence>
<keyword evidence="6" id="KW-1185">Reference proteome</keyword>
<feature type="modified residue" description="4-aspartylphosphate" evidence="1">
    <location>
        <position position="71"/>
    </location>
</feature>
<dbReference type="Gene3D" id="3.30.70.330">
    <property type="match status" value="1"/>
</dbReference>
<dbReference type="PANTHER" id="PTHR36309:SF5">
    <property type="entry name" value="RNA-BINDING REGION RNP-1 (RNA RECOGNITION MOTIF)"/>
    <property type="match status" value="1"/>
</dbReference>
<dbReference type="PANTHER" id="PTHR36309">
    <property type="entry name" value="RNA-BINDING (RRM/RBD/RNP MOTIFS) FAMILY PROTEIN"/>
    <property type="match status" value="1"/>
</dbReference>
<comment type="caution">
    <text evidence="5">The sequence shown here is derived from an EMBL/GenBank/DDBJ whole genome shotgun (WGS) entry which is preliminary data.</text>
</comment>
<dbReference type="InterPro" id="IPR000504">
    <property type="entry name" value="RRM_dom"/>
</dbReference>
<dbReference type="Gene3D" id="3.40.50.2300">
    <property type="match status" value="1"/>
</dbReference>
<keyword evidence="2" id="KW-0694">RNA-binding</keyword>
<dbReference type="PROSITE" id="PS50102">
    <property type="entry name" value="RRM"/>
    <property type="match status" value="1"/>
</dbReference>
<dbReference type="GO" id="GO:0003723">
    <property type="term" value="F:RNA binding"/>
    <property type="evidence" value="ECO:0007669"/>
    <property type="project" value="UniProtKB-UniRule"/>
</dbReference>
<dbReference type="AlphaFoldDB" id="A0A2G2XAR1"/>
<proteinExistence type="predicted"/>
<evidence type="ECO:0000259" key="3">
    <source>
        <dbReference type="PROSITE" id="PS50102"/>
    </source>
</evidence>
<accession>A0A2G2XAR1</accession>
<reference evidence="5 6" key="1">
    <citation type="journal article" date="2017" name="Genome Biol.">
        <title>New reference genome sequences of hot pepper reveal the massive evolution of plant disease-resistance genes by retroduplication.</title>
        <authorList>
            <person name="Kim S."/>
            <person name="Park J."/>
            <person name="Yeom S.I."/>
            <person name="Kim Y.M."/>
            <person name="Seo E."/>
            <person name="Kim K.T."/>
            <person name="Kim M.S."/>
            <person name="Lee J.M."/>
            <person name="Cheong K."/>
            <person name="Shin H.S."/>
            <person name="Kim S.B."/>
            <person name="Han K."/>
            <person name="Lee J."/>
            <person name="Park M."/>
            <person name="Lee H.A."/>
            <person name="Lee H.Y."/>
            <person name="Lee Y."/>
            <person name="Oh S."/>
            <person name="Lee J.H."/>
            <person name="Choi E."/>
            <person name="Choi E."/>
            <person name="Lee S.E."/>
            <person name="Jeon J."/>
            <person name="Kim H."/>
            <person name="Choi G."/>
            <person name="Song H."/>
            <person name="Lee J."/>
            <person name="Lee S.C."/>
            <person name="Kwon J.K."/>
            <person name="Lee H.Y."/>
            <person name="Koo N."/>
            <person name="Hong Y."/>
            <person name="Kim R.W."/>
            <person name="Kang W.H."/>
            <person name="Huh J.H."/>
            <person name="Kang B.C."/>
            <person name="Yang T.J."/>
            <person name="Lee Y.H."/>
            <person name="Bennetzen J.L."/>
            <person name="Choi D."/>
        </authorList>
    </citation>
    <scope>NUCLEOTIDE SEQUENCE [LARGE SCALE GENOMIC DNA]</scope>
    <source>
        <strain evidence="6">cv. PBC81</strain>
    </source>
</reference>
<dbReference type="Pfam" id="PF00076">
    <property type="entry name" value="RRM_1"/>
    <property type="match status" value="1"/>
</dbReference>
<evidence type="ECO:0000259" key="4">
    <source>
        <dbReference type="PROSITE" id="PS50110"/>
    </source>
</evidence>
<dbReference type="PROSITE" id="PS50110">
    <property type="entry name" value="RESPONSE_REGULATORY"/>
    <property type="match status" value="1"/>
</dbReference>
<evidence type="ECO:0000313" key="6">
    <source>
        <dbReference type="Proteomes" id="UP000224567"/>
    </source>
</evidence>
<keyword evidence="1" id="KW-0597">Phosphoprotein</keyword>
<dbReference type="OrthoDB" id="1913496at2759"/>
<dbReference type="SUPFAM" id="SSF52172">
    <property type="entry name" value="CheY-like"/>
    <property type="match status" value="1"/>
</dbReference>
<dbReference type="CDD" id="cd17581">
    <property type="entry name" value="REC_typeA_ARR"/>
    <property type="match status" value="1"/>
</dbReference>
<dbReference type="InterPro" id="IPR012677">
    <property type="entry name" value="Nucleotide-bd_a/b_plait_sf"/>
</dbReference>
<dbReference type="InterPro" id="IPR053316">
    <property type="entry name" value="Epigenetic_reg_gene_expr"/>
</dbReference>
<dbReference type="SMART" id="SM00448">
    <property type="entry name" value="REC"/>
    <property type="match status" value="1"/>
</dbReference>
<dbReference type="GO" id="GO:0000160">
    <property type="term" value="P:phosphorelay signal transduction system"/>
    <property type="evidence" value="ECO:0007669"/>
    <property type="project" value="InterPro"/>
</dbReference>
<evidence type="ECO:0000256" key="2">
    <source>
        <dbReference type="PROSITE-ProRule" id="PRU00176"/>
    </source>
</evidence>
<dbReference type="EMBL" id="MLFT02000003">
    <property type="protein sequence ID" value="PHT54560.1"/>
    <property type="molecule type" value="Genomic_DNA"/>
</dbReference>
<dbReference type="CDD" id="cd00590">
    <property type="entry name" value="RRM_SF"/>
    <property type="match status" value="1"/>
</dbReference>
<organism evidence="5 6">
    <name type="scientific">Capsicum baccatum</name>
    <name type="common">Peruvian pepper</name>
    <dbReference type="NCBI Taxonomy" id="33114"/>
    <lineage>
        <taxon>Eukaryota</taxon>
        <taxon>Viridiplantae</taxon>
        <taxon>Streptophyta</taxon>
        <taxon>Embryophyta</taxon>
        <taxon>Tracheophyta</taxon>
        <taxon>Spermatophyta</taxon>
        <taxon>Magnoliopsida</taxon>
        <taxon>eudicotyledons</taxon>
        <taxon>Gunneridae</taxon>
        <taxon>Pentapetalae</taxon>
        <taxon>asterids</taxon>
        <taxon>lamiids</taxon>
        <taxon>Solanales</taxon>
        <taxon>Solanaceae</taxon>
        <taxon>Solanoideae</taxon>
        <taxon>Capsiceae</taxon>
        <taxon>Capsicum</taxon>
    </lineage>
</organism>
<dbReference type="InterPro" id="IPR011006">
    <property type="entry name" value="CheY-like_superfamily"/>
</dbReference>
<sequence length="369" mass="41903">MEEFHVLAVDDSLIDRKLIERLFRISACQVTTVDSGNKALEFLGLHQHDPCVSPHAQQNLQEVEVNLVITDYCMPGMTGYDLLKKIKESSSLKNIPVVIMSSENVPSRISRCLEEGAEEFFLKPARLADVNKLKSHMMKTKCKSFDEPEKIVTKVNQESSPEIANISSGTMEALFEEYAAFENKVKRTVYIDNLSPLAKESVVKAALDQFGTVIQVKLIRTYLELKGMGRAALVEMQNGDEAKAIISEIRNSPFMISGMPRPVRARPAVVAMLDDRPRKPGRRIMCCWLKSSDPDFEVAMKMKRVVRNHAKEANFLLKRQLEEEEQLAKKQSESLNAIYNKYELIEHVFNSGTATRLAKHYKMSTYVRQ</sequence>
<evidence type="ECO:0000313" key="5">
    <source>
        <dbReference type="EMBL" id="PHT54560.1"/>
    </source>
</evidence>
<dbReference type="STRING" id="33114.A0A2G2XAR1"/>
<dbReference type="Proteomes" id="UP000224567">
    <property type="component" value="Unassembled WGS sequence"/>
</dbReference>
<dbReference type="SUPFAM" id="SSF54928">
    <property type="entry name" value="RNA-binding domain, RBD"/>
    <property type="match status" value="1"/>
</dbReference>
<gene>
    <name evidence="5" type="ORF">CQW23_09022</name>
</gene>